<gene>
    <name evidence="6" type="primary">PmlGA01_040017400</name>
    <name evidence="6" type="ORF">PMLGA01_040017400</name>
</gene>
<evidence type="ECO:0000256" key="2">
    <source>
        <dbReference type="ARBA" id="ARBA00023157"/>
    </source>
</evidence>
<evidence type="ECO:0000259" key="5">
    <source>
        <dbReference type="PROSITE" id="PS01186"/>
    </source>
</evidence>
<evidence type="ECO:0000256" key="4">
    <source>
        <dbReference type="SAM" id="Phobius"/>
    </source>
</evidence>
<dbReference type="EMBL" id="LT594492">
    <property type="protein sequence ID" value="SBT70630.1"/>
    <property type="molecule type" value="Genomic_DNA"/>
</dbReference>
<feature type="compositionally biased region" description="Basic and acidic residues" evidence="3">
    <location>
        <begin position="74"/>
        <end position="88"/>
    </location>
</feature>
<feature type="region of interest" description="Disordered" evidence="3">
    <location>
        <begin position="51"/>
        <end position="171"/>
    </location>
</feature>
<accession>A0A1C3KAQ6</accession>
<dbReference type="Pfam" id="PF12947">
    <property type="entry name" value="EGF_3"/>
    <property type="match status" value="1"/>
</dbReference>
<dbReference type="Proteomes" id="UP000219799">
    <property type="component" value="Chromosome 4"/>
</dbReference>
<keyword evidence="1" id="KW-0245">EGF-like domain</keyword>
<feature type="compositionally biased region" description="Polar residues" evidence="3">
    <location>
        <begin position="91"/>
        <end position="133"/>
    </location>
</feature>
<evidence type="ECO:0000256" key="3">
    <source>
        <dbReference type="SAM" id="MobiDB-lite"/>
    </source>
</evidence>
<evidence type="ECO:0000256" key="1">
    <source>
        <dbReference type="ARBA" id="ARBA00022536"/>
    </source>
</evidence>
<keyword evidence="4" id="KW-0812">Transmembrane</keyword>
<keyword evidence="2" id="KW-1015">Disulfide bond</keyword>
<dbReference type="PROSITE" id="PS01186">
    <property type="entry name" value="EGF_2"/>
    <property type="match status" value="1"/>
</dbReference>
<keyword evidence="4" id="KW-1133">Transmembrane helix</keyword>
<feature type="transmembrane region" description="Helical" evidence="4">
    <location>
        <begin position="217"/>
        <end position="236"/>
    </location>
</feature>
<evidence type="ECO:0000313" key="7">
    <source>
        <dbReference type="Proteomes" id="UP000219799"/>
    </source>
</evidence>
<name>A0A1C3KAQ6_PLAMA</name>
<organism evidence="6 7">
    <name type="scientific">Plasmodium malariae</name>
    <dbReference type="NCBI Taxonomy" id="5858"/>
    <lineage>
        <taxon>Eukaryota</taxon>
        <taxon>Sar</taxon>
        <taxon>Alveolata</taxon>
        <taxon>Apicomplexa</taxon>
        <taxon>Aconoidasida</taxon>
        <taxon>Haemosporida</taxon>
        <taxon>Plasmodiidae</taxon>
        <taxon>Plasmodium</taxon>
        <taxon>Plasmodium (Plasmodium)</taxon>
    </lineage>
</organism>
<feature type="compositionally biased region" description="Acidic residues" evidence="3">
    <location>
        <begin position="137"/>
        <end position="168"/>
    </location>
</feature>
<sequence>MKIGNFLTVSIFFIVFNSHFDKLFNNSSYNLKIITNKIIYKRVLTNNNDNNAFTKETGQSSSTKGTSGDSNKQNIDDSPQKGLSEDGKSVSAGSPITSKYSEQSGDNINLANTPNSEDSGNAGTFSGNSNSSGIVEGSDDNDEDYNYDGENDDDDDGDEDEDEDEDEDKNLCLHNNGGCGEDKLCEYLGRKIVKCFCKEGYKLVGTDCVKSSESSSLSSIFCSFLTFIIIIILASIN</sequence>
<proteinExistence type="predicted"/>
<feature type="compositionally biased region" description="Low complexity" evidence="3">
    <location>
        <begin position="54"/>
        <end position="72"/>
    </location>
</feature>
<keyword evidence="4" id="KW-0472">Membrane</keyword>
<evidence type="ECO:0000313" key="6">
    <source>
        <dbReference type="EMBL" id="SBT70630.1"/>
    </source>
</evidence>
<dbReference type="SUPFAM" id="SSF57196">
    <property type="entry name" value="EGF/Laminin"/>
    <property type="match status" value="1"/>
</dbReference>
<dbReference type="VEuPathDB" id="PlasmoDB:PmUG01_04025600"/>
<dbReference type="AlphaFoldDB" id="A0A1C3KAQ6"/>
<reference evidence="6 7" key="1">
    <citation type="submission" date="2016-06" db="EMBL/GenBank/DDBJ databases">
        <authorList>
            <consortium name="Pathogen Informatics"/>
        </authorList>
    </citation>
    <scope>NUCLEOTIDE SEQUENCE [LARGE SCALE GENOMIC DNA]</scope>
    <source>
        <strain evidence="6">PmlGA01</strain>
    </source>
</reference>
<keyword evidence="6" id="KW-0477">Merozoite</keyword>
<dbReference type="InterPro" id="IPR024731">
    <property type="entry name" value="NELL2-like_EGF"/>
</dbReference>
<feature type="domain" description="EGF-like" evidence="5">
    <location>
        <begin position="195"/>
        <end position="208"/>
    </location>
</feature>
<protein>
    <submittedName>
        <fullName evidence="6">Merozoite surface protein 4, putative</fullName>
    </submittedName>
</protein>
<dbReference type="InterPro" id="IPR000742">
    <property type="entry name" value="EGF"/>
</dbReference>